<accession>A0AAW0U632</accession>
<gene>
    <name evidence="1" type="ORF">O3P69_006436</name>
</gene>
<evidence type="ECO:0000313" key="2">
    <source>
        <dbReference type="Proteomes" id="UP001487740"/>
    </source>
</evidence>
<keyword evidence="2" id="KW-1185">Reference proteome</keyword>
<evidence type="ECO:0000313" key="1">
    <source>
        <dbReference type="EMBL" id="KAK8394245.1"/>
    </source>
</evidence>
<proteinExistence type="predicted"/>
<dbReference type="EMBL" id="JARAKH010000019">
    <property type="protein sequence ID" value="KAK8394245.1"/>
    <property type="molecule type" value="Genomic_DNA"/>
</dbReference>
<dbReference type="Proteomes" id="UP001487740">
    <property type="component" value="Unassembled WGS sequence"/>
</dbReference>
<organism evidence="1 2">
    <name type="scientific">Scylla paramamosain</name>
    <name type="common">Mud crab</name>
    <dbReference type="NCBI Taxonomy" id="85552"/>
    <lineage>
        <taxon>Eukaryota</taxon>
        <taxon>Metazoa</taxon>
        <taxon>Ecdysozoa</taxon>
        <taxon>Arthropoda</taxon>
        <taxon>Crustacea</taxon>
        <taxon>Multicrustacea</taxon>
        <taxon>Malacostraca</taxon>
        <taxon>Eumalacostraca</taxon>
        <taxon>Eucarida</taxon>
        <taxon>Decapoda</taxon>
        <taxon>Pleocyemata</taxon>
        <taxon>Brachyura</taxon>
        <taxon>Eubrachyura</taxon>
        <taxon>Portunoidea</taxon>
        <taxon>Portunidae</taxon>
        <taxon>Portuninae</taxon>
        <taxon>Scylla</taxon>
    </lineage>
</organism>
<protein>
    <submittedName>
        <fullName evidence="1">Uncharacterized protein</fullName>
    </submittedName>
</protein>
<name>A0AAW0U632_SCYPA</name>
<reference evidence="1 2" key="1">
    <citation type="submission" date="2023-03" db="EMBL/GenBank/DDBJ databases">
        <title>High-quality genome of Scylla paramamosain provides insights in environmental adaptation.</title>
        <authorList>
            <person name="Zhang L."/>
        </authorList>
    </citation>
    <scope>NUCLEOTIDE SEQUENCE [LARGE SCALE GENOMIC DNA]</scope>
    <source>
        <strain evidence="1">LZ_2023a</strain>
        <tissue evidence="1">Muscle</tissue>
    </source>
</reference>
<sequence>MRHPGGLQSVENLGELPRLQYVCGAETSVEVGNTATRQSSSHHSKLKTRTHVGCASFISVTFSVSISSSLGTDTGGSNTWS</sequence>
<comment type="caution">
    <text evidence="1">The sequence shown here is derived from an EMBL/GenBank/DDBJ whole genome shotgun (WGS) entry which is preliminary data.</text>
</comment>
<dbReference type="AlphaFoldDB" id="A0AAW0U632"/>